<keyword evidence="2" id="KW-0812">Transmembrane</keyword>
<proteinExistence type="predicted"/>
<dbReference type="EMBL" id="QEYD01000005">
    <property type="protein sequence ID" value="PWE29221.1"/>
    <property type="molecule type" value="Genomic_DNA"/>
</dbReference>
<feature type="transmembrane region" description="Helical" evidence="2">
    <location>
        <begin position="59"/>
        <end position="78"/>
    </location>
</feature>
<dbReference type="AlphaFoldDB" id="A0A2U2CBK8"/>
<evidence type="ECO:0000256" key="1">
    <source>
        <dbReference type="SAM" id="MobiDB-lite"/>
    </source>
</evidence>
<sequence length="446" mass="47831">MSVFLVWLRRLVHALWFRVALFAALAVVAVVMAHSFAFVLPDWAGVRIDAQSVLPVLEILSSSMLAVSTFSLGIMVQSHRAAAQTATPRVLNLMIQDGLTQTVLGIFIGAFVYALTALILFQAGFDGGAPMVLIVTLIVIGAVVLALVRWIAHLTTLGTMRDALDRAEARAHDALDLHRRRPALGAAPMTAETLVADHVHTVTARTSGFLQVIDVRALSECASGPIWVLRRPGQQVLRGAPLLQVAGEADADALRRCFVIGDARTFEQDPVFGLTVLSEIASRALSPAVNDPGTAIEVVSRLERLLWDWSLPETDPDPEEGSEPSGDAAPRYRQRRIRVDYPRVFVQPWTAEEMVEAAFAPIARDGAAMIEVATQLLDALDALSQSPDSALAAAARRLAPRVRAHAGAALRLESDLERLPAGPAETDEKDGEGADATHGGTGDARA</sequence>
<accession>A0A2U2CBK8</accession>
<feature type="region of interest" description="Disordered" evidence="1">
    <location>
        <begin position="312"/>
        <end position="331"/>
    </location>
</feature>
<keyword evidence="2" id="KW-0472">Membrane</keyword>
<name>A0A2U2CBK8_9RHOB</name>
<organism evidence="3 4">
    <name type="scientific">Pararhodobacter marinus</name>
    <dbReference type="NCBI Taxonomy" id="2184063"/>
    <lineage>
        <taxon>Bacteria</taxon>
        <taxon>Pseudomonadati</taxon>
        <taxon>Pseudomonadota</taxon>
        <taxon>Alphaproteobacteria</taxon>
        <taxon>Rhodobacterales</taxon>
        <taxon>Paracoccaceae</taxon>
        <taxon>Pararhodobacter</taxon>
    </lineage>
</organism>
<feature type="transmembrane region" description="Helical" evidence="2">
    <location>
        <begin position="99"/>
        <end position="125"/>
    </location>
</feature>
<dbReference type="RefSeq" id="WP_109533270.1">
    <property type="nucleotide sequence ID" value="NZ_QEYD01000005.1"/>
</dbReference>
<dbReference type="Pfam" id="PF10011">
    <property type="entry name" value="DUF2254"/>
    <property type="match status" value="1"/>
</dbReference>
<comment type="caution">
    <text evidence="3">The sequence shown here is derived from an EMBL/GenBank/DDBJ whole genome shotgun (WGS) entry which is preliminary data.</text>
</comment>
<dbReference type="InterPro" id="IPR018723">
    <property type="entry name" value="DUF2254_membrane"/>
</dbReference>
<keyword evidence="2" id="KW-1133">Transmembrane helix</keyword>
<protein>
    <submittedName>
        <fullName evidence="3">DUF2254 domain-containing protein</fullName>
    </submittedName>
</protein>
<feature type="region of interest" description="Disordered" evidence="1">
    <location>
        <begin position="410"/>
        <end position="446"/>
    </location>
</feature>
<evidence type="ECO:0000313" key="3">
    <source>
        <dbReference type="EMBL" id="PWE29221.1"/>
    </source>
</evidence>
<evidence type="ECO:0000256" key="2">
    <source>
        <dbReference type="SAM" id="Phobius"/>
    </source>
</evidence>
<evidence type="ECO:0000313" key="4">
    <source>
        <dbReference type="Proteomes" id="UP000244940"/>
    </source>
</evidence>
<dbReference type="GeneID" id="94365319"/>
<gene>
    <name evidence="3" type="ORF">C4N9_10490</name>
</gene>
<dbReference type="Proteomes" id="UP000244940">
    <property type="component" value="Unassembled WGS sequence"/>
</dbReference>
<feature type="transmembrane region" description="Helical" evidence="2">
    <location>
        <begin position="15"/>
        <end position="39"/>
    </location>
</feature>
<keyword evidence="4" id="KW-1185">Reference proteome</keyword>
<feature type="transmembrane region" description="Helical" evidence="2">
    <location>
        <begin position="131"/>
        <end position="152"/>
    </location>
</feature>
<dbReference type="OrthoDB" id="2955631at2"/>
<reference evidence="3 4" key="1">
    <citation type="submission" date="2018-05" db="EMBL/GenBank/DDBJ databases">
        <title>Pararhodobacter marina sp. nov., isolated from deep-sea water of the Indian Ocean.</title>
        <authorList>
            <person name="Lai Q.Sr."/>
            <person name="Liu X."/>
            <person name="Shao Z."/>
        </authorList>
    </citation>
    <scope>NUCLEOTIDE SEQUENCE [LARGE SCALE GENOMIC DNA]</scope>
    <source>
        <strain evidence="3 4">CIC4N-9</strain>
    </source>
</reference>